<organism evidence="4 5">
    <name type="scientific">Flavilitoribacter nigricans (strain ATCC 23147 / DSM 23189 / NBRC 102662 / NCIMB 1420 / SS-2)</name>
    <name type="common">Lewinella nigricans</name>
    <dbReference type="NCBI Taxonomy" id="1122177"/>
    <lineage>
        <taxon>Bacteria</taxon>
        <taxon>Pseudomonadati</taxon>
        <taxon>Bacteroidota</taxon>
        <taxon>Saprospiria</taxon>
        <taxon>Saprospirales</taxon>
        <taxon>Lewinellaceae</taxon>
        <taxon>Flavilitoribacter</taxon>
    </lineage>
</organism>
<feature type="domain" description="HTH tetR-type" evidence="3">
    <location>
        <begin position="1"/>
        <end position="61"/>
    </location>
</feature>
<evidence type="ECO:0000259" key="3">
    <source>
        <dbReference type="PROSITE" id="PS50977"/>
    </source>
</evidence>
<keyword evidence="1 2" id="KW-0238">DNA-binding</keyword>
<dbReference type="PROSITE" id="PS50977">
    <property type="entry name" value="HTH_TETR_2"/>
    <property type="match status" value="1"/>
</dbReference>
<dbReference type="SUPFAM" id="SSF48498">
    <property type="entry name" value="Tetracyclin repressor-like, C-terminal domain"/>
    <property type="match status" value="1"/>
</dbReference>
<dbReference type="EMBL" id="PDUD01000024">
    <property type="protein sequence ID" value="PHN04654.1"/>
    <property type="molecule type" value="Genomic_DNA"/>
</dbReference>
<dbReference type="InterPro" id="IPR036271">
    <property type="entry name" value="Tet_transcr_reg_TetR-rel_C_sf"/>
</dbReference>
<evidence type="ECO:0000313" key="4">
    <source>
        <dbReference type="EMBL" id="PHN04654.1"/>
    </source>
</evidence>
<proteinExistence type="predicted"/>
<comment type="caution">
    <text evidence="4">The sequence shown here is derived from an EMBL/GenBank/DDBJ whole genome shotgun (WGS) entry which is preliminary data.</text>
</comment>
<dbReference type="PRINTS" id="PR00455">
    <property type="entry name" value="HTHTETR"/>
</dbReference>
<dbReference type="Pfam" id="PF00440">
    <property type="entry name" value="TetR_N"/>
    <property type="match status" value="1"/>
</dbReference>
<dbReference type="PANTHER" id="PTHR43479:SF11">
    <property type="entry name" value="ACREF_ENVCD OPERON REPRESSOR-RELATED"/>
    <property type="match status" value="1"/>
</dbReference>
<reference evidence="4 5" key="1">
    <citation type="submission" date="2017-10" db="EMBL/GenBank/DDBJ databases">
        <title>The draft genome sequence of Lewinella nigricans NBRC 102662.</title>
        <authorList>
            <person name="Wang K."/>
        </authorList>
    </citation>
    <scope>NUCLEOTIDE SEQUENCE [LARGE SCALE GENOMIC DNA]</scope>
    <source>
        <strain evidence="4 5">NBRC 102662</strain>
    </source>
</reference>
<evidence type="ECO:0000313" key="5">
    <source>
        <dbReference type="Proteomes" id="UP000223913"/>
    </source>
</evidence>
<dbReference type="InterPro" id="IPR050624">
    <property type="entry name" value="HTH-type_Tx_Regulator"/>
</dbReference>
<gene>
    <name evidence="4" type="ORF">CRP01_19230</name>
</gene>
<dbReference type="OrthoDB" id="881297at2"/>
<dbReference type="AlphaFoldDB" id="A0A2D0N814"/>
<name>A0A2D0N814_FLAN2</name>
<evidence type="ECO:0000256" key="2">
    <source>
        <dbReference type="PROSITE-ProRule" id="PRU00335"/>
    </source>
</evidence>
<dbReference type="InterPro" id="IPR009057">
    <property type="entry name" value="Homeodomain-like_sf"/>
</dbReference>
<feature type="DNA-binding region" description="H-T-H motif" evidence="2">
    <location>
        <begin position="24"/>
        <end position="43"/>
    </location>
</feature>
<dbReference type="RefSeq" id="WP_099151714.1">
    <property type="nucleotide sequence ID" value="NZ_PDUD01000024.1"/>
</dbReference>
<dbReference type="Gene3D" id="1.10.10.60">
    <property type="entry name" value="Homeodomain-like"/>
    <property type="match status" value="1"/>
</dbReference>
<dbReference type="Proteomes" id="UP000223913">
    <property type="component" value="Unassembled WGS sequence"/>
</dbReference>
<dbReference type="InterPro" id="IPR001647">
    <property type="entry name" value="HTH_TetR"/>
</dbReference>
<dbReference type="GO" id="GO:0003677">
    <property type="term" value="F:DNA binding"/>
    <property type="evidence" value="ECO:0007669"/>
    <property type="project" value="UniProtKB-UniRule"/>
</dbReference>
<keyword evidence="5" id="KW-1185">Reference proteome</keyword>
<sequence length="207" mass="24353">MDSKQQIISKAADLFMRYGIKSVTMDDIARELGISKKTLYEHVSNKSDLIEQIFEQKISEEKEMMARFRETSEDAIDEILNITKFVLKTLRHLSPTTVYDLQKYYRSTWKMMESLHCNHYYDLIRDNLERGIAQGVYRSDLNPDIIAKLYVGSSDFVTNDQWFPVREYRMDDLFIQHMNYHLHGIASAKGLVLLERHMPTIGTRSEE</sequence>
<accession>A0A2D0N814</accession>
<evidence type="ECO:0000256" key="1">
    <source>
        <dbReference type="ARBA" id="ARBA00023125"/>
    </source>
</evidence>
<protein>
    <recommendedName>
        <fullName evidence="3">HTH tetR-type domain-containing protein</fullName>
    </recommendedName>
</protein>
<dbReference type="PANTHER" id="PTHR43479">
    <property type="entry name" value="ACREF/ENVCD OPERON REPRESSOR-RELATED"/>
    <property type="match status" value="1"/>
</dbReference>
<dbReference type="SUPFAM" id="SSF46689">
    <property type="entry name" value="Homeodomain-like"/>
    <property type="match status" value="1"/>
</dbReference>
<dbReference type="Gene3D" id="1.10.357.10">
    <property type="entry name" value="Tetracycline Repressor, domain 2"/>
    <property type="match status" value="1"/>
</dbReference>